<dbReference type="PANTHER" id="PTHR39477:SF1">
    <property type="entry name" value="BETA-FLANKING PROTEIN"/>
    <property type="match status" value="1"/>
</dbReference>
<dbReference type="InterPro" id="IPR029045">
    <property type="entry name" value="ClpP/crotonase-like_dom_sf"/>
</dbReference>
<dbReference type="SUPFAM" id="SSF52096">
    <property type="entry name" value="ClpP/crotonase"/>
    <property type="match status" value="1"/>
</dbReference>
<feature type="domain" description="DUF7721" evidence="2">
    <location>
        <begin position="33"/>
        <end position="116"/>
    </location>
</feature>
<reference evidence="3 4" key="1">
    <citation type="journal article" date="2024" name="J. Plant Pathol.">
        <title>Sequence and assembly of the genome of Seiridium unicorne, isolate CBS 538.82, causal agent of cypress canker disease.</title>
        <authorList>
            <person name="Scali E."/>
            <person name="Rocca G.D."/>
            <person name="Danti R."/>
            <person name="Garbelotto M."/>
            <person name="Barberini S."/>
            <person name="Baroncelli R."/>
            <person name="Emiliani G."/>
        </authorList>
    </citation>
    <scope>NUCLEOTIDE SEQUENCE [LARGE SCALE GENOMIC DNA]</scope>
    <source>
        <strain evidence="3 4">BM-138-508</strain>
    </source>
</reference>
<gene>
    <name evidence="3" type="ORF">SUNI508_10708</name>
</gene>
<dbReference type="EMBL" id="JARVKF010000420">
    <property type="protein sequence ID" value="KAK9414938.1"/>
    <property type="molecule type" value="Genomic_DNA"/>
</dbReference>
<dbReference type="Pfam" id="PF24845">
    <property type="entry name" value="DUF7721"/>
    <property type="match status" value="1"/>
</dbReference>
<feature type="region of interest" description="Disordered" evidence="1">
    <location>
        <begin position="1"/>
        <end position="57"/>
    </location>
</feature>
<evidence type="ECO:0000256" key="1">
    <source>
        <dbReference type="SAM" id="MobiDB-lite"/>
    </source>
</evidence>
<organism evidence="3 4">
    <name type="scientific">Seiridium unicorne</name>
    <dbReference type="NCBI Taxonomy" id="138068"/>
    <lineage>
        <taxon>Eukaryota</taxon>
        <taxon>Fungi</taxon>
        <taxon>Dikarya</taxon>
        <taxon>Ascomycota</taxon>
        <taxon>Pezizomycotina</taxon>
        <taxon>Sordariomycetes</taxon>
        <taxon>Xylariomycetidae</taxon>
        <taxon>Amphisphaeriales</taxon>
        <taxon>Sporocadaceae</taxon>
        <taxon>Seiridium</taxon>
    </lineage>
</organism>
<name>A0ABR2UJZ3_9PEZI</name>
<keyword evidence="4" id="KW-1185">Reference proteome</keyword>
<comment type="caution">
    <text evidence="3">The sequence shown here is derived from an EMBL/GenBank/DDBJ whole genome shotgun (WGS) entry which is preliminary data.</text>
</comment>
<dbReference type="Proteomes" id="UP001408356">
    <property type="component" value="Unassembled WGS sequence"/>
</dbReference>
<dbReference type="InterPro" id="IPR056138">
    <property type="entry name" value="DUF7721"/>
</dbReference>
<feature type="region of interest" description="Disordered" evidence="1">
    <location>
        <begin position="280"/>
        <end position="302"/>
    </location>
</feature>
<protein>
    <submittedName>
        <fullName evidence="3">Enoyl-CoA hydratase</fullName>
    </submittedName>
</protein>
<dbReference type="InterPro" id="IPR001753">
    <property type="entry name" value="Enoyl-CoA_hydra/iso"/>
</dbReference>
<dbReference type="Pfam" id="PF00378">
    <property type="entry name" value="ECH_1"/>
    <property type="match status" value="1"/>
</dbReference>
<evidence type="ECO:0000313" key="3">
    <source>
        <dbReference type="EMBL" id="KAK9414938.1"/>
    </source>
</evidence>
<sequence length="520" mass="55902">MSFFGRDNDDDRRGGREDYPSGGNGGYGQDDDDLRGAAEHASRQAGDSGDSSMFSSLLGALGEKKGRLAEEDVDEDDAVRQHQRFFGSGGDDNEADDRSMGSAAAMQALKMFSGGSSGNSQSNSSQSAFVGLAMGEASKLFDQKANQGQVSSGASKESAVMQAGEMALKFYMKSQGGSSSSSGLMGLASKFLCQPLLPHGFYHSTLEHHPVSSPVPTPVIKVLLDRFTRNNAFTDTMVTSLVTAFDLLSTDPRVKAIVFSSADPRNKFFCAGMDLDDNSGASGVDQNAETPSPAELGRQREAHRDGGAQVSLAILRCNKPVVAALNGHAVGVGITMTLPCNLRIVSQDAKVGFVFARRGINMEATSSFFLPRILGTGRALHLVTTGSTYSPSDPLLRDLFAEVVAPAEVLPRALELAGEIAAKTSAVATRAMKDMIYRGASSPEEAERLESRVFFDIFKGSDAREGIRSFLEKREPDFQGVWEREKPAVWPWWETKHESVDDRRQDGQANGVLGWLKSKI</sequence>
<dbReference type="Gene3D" id="1.10.12.10">
    <property type="entry name" value="Lyase 2-enoyl-coa Hydratase, Chain A, domain 2"/>
    <property type="match status" value="1"/>
</dbReference>
<evidence type="ECO:0000259" key="2">
    <source>
        <dbReference type="Pfam" id="PF24845"/>
    </source>
</evidence>
<dbReference type="CDD" id="cd06558">
    <property type="entry name" value="crotonase-like"/>
    <property type="match status" value="1"/>
</dbReference>
<proteinExistence type="predicted"/>
<dbReference type="InterPro" id="IPR014748">
    <property type="entry name" value="Enoyl-CoA_hydra_C"/>
</dbReference>
<evidence type="ECO:0000313" key="4">
    <source>
        <dbReference type="Proteomes" id="UP001408356"/>
    </source>
</evidence>
<accession>A0ABR2UJZ3</accession>
<dbReference type="PANTHER" id="PTHR39477">
    <property type="entry name" value="CHROMOSOME 8, WHOLE GENOME SHOTGUN SEQUENCE"/>
    <property type="match status" value="1"/>
</dbReference>
<dbReference type="Gene3D" id="3.90.226.10">
    <property type="entry name" value="2-enoyl-CoA Hydratase, Chain A, domain 1"/>
    <property type="match status" value="1"/>
</dbReference>
<feature type="compositionally biased region" description="Basic and acidic residues" evidence="1">
    <location>
        <begin position="1"/>
        <end position="19"/>
    </location>
</feature>
<feature type="compositionally biased region" description="Polar residues" evidence="1">
    <location>
        <begin position="280"/>
        <end position="290"/>
    </location>
</feature>